<dbReference type="PIRSF" id="PIRSF028846">
    <property type="entry name" value="UCP028846"/>
    <property type="match status" value="1"/>
</dbReference>
<dbReference type="AlphaFoldDB" id="A0A1M7Y6P1"/>
<dbReference type="InterPro" id="IPR008928">
    <property type="entry name" value="6-hairpin_glycosidase_sf"/>
</dbReference>
<dbReference type="RefSeq" id="WP_073588482.1">
    <property type="nucleotide sequence ID" value="NZ_FRFD01000005.1"/>
</dbReference>
<gene>
    <name evidence="1" type="ORF">SAMN02745217_01763</name>
</gene>
<name>A0A1M7Y6P1_9FIRM</name>
<dbReference type="OrthoDB" id="181472at2"/>
<protein>
    <recommendedName>
        <fullName evidence="3">Glycoside hydrolase family 125 protein</fullName>
    </recommendedName>
</protein>
<reference evidence="1 2" key="1">
    <citation type="submission" date="2016-12" db="EMBL/GenBank/DDBJ databases">
        <authorList>
            <person name="Song W.-J."/>
            <person name="Kurnit D.M."/>
        </authorList>
    </citation>
    <scope>NUCLEOTIDE SEQUENCE [LARGE SCALE GENOMIC DNA]</scope>
    <source>
        <strain evidence="1 2">DSM 12503</strain>
    </source>
</reference>
<keyword evidence="2" id="KW-1185">Reference proteome</keyword>
<dbReference type="EMBL" id="FRFD01000005">
    <property type="protein sequence ID" value="SHO48302.1"/>
    <property type="molecule type" value="Genomic_DNA"/>
</dbReference>
<evidence type="ECO:0008006" key="3">
    <source>
        <dbReference type="Google" id="ProtNLM"/>
    </source>
</evidence>
<dbReference type="SUPFAM" id="SSF48208">
    <property type="entry name" value="Six-hairpin glycosidases"/>
    <property type="match status" value="1"/>
</dbReference>
<dbReference type="SMART" id="SM01149">
    <property type="entry name" value="DUF1237"/>
    <property type="match status" value="1"/>
</dbReference>
<proteinExistence type="predicted"/>
<dbReference type="Pfam" id="PF06824">
    <property type="entry name" value="Glyco_hydro_125"/>
    <property type="match status" value="1"/>
</dbReference>
<dbReference type="Proteomes" id="UP000184612">
    <property type="component" value="Unassembled WGS sequence"/>
</dbReference>
<dbReference type="PANTHER" id="PTHR31047">
    <property type="entry name" value="MEIOTICALLY UP-REGULATED GENE 157 PROTEIN"/>
    <property type="match status" value="1"/>
</dbReference>
<evidence type="ECO:0000313" key="2">
    <source>
        <dbReference type="Proteomes" id="UP000184612"/>
    </source>
</evidence>
<dbReference type="InterPro" id="IPR008313">
    <property type="entry name" value="GH125"/>
</dbReference>
<dbReference type="GO" id="GO:0005975">
    <property type="term" value="P:carbohydrate metabolic process"/>
    <property type="evidence" value="ECO:0007669"/>
    <property type="project" value="InterPro"/>
</dbReference>
<evidence type="ECO:0000313" key="1">
    <source>
        <dbReference type="EMBL" id="SHO48302.1"/>
    </source>
</evidence>
<dbReference type="InterPro" id="IPR012341">
    <property type="entry name" value="6hp_glycosidase-like_sf"/>
</dbReference>
<dbReference type="STRING" id="1121345.SAMN02745217_01763"/>
<accession>A0A1M7Y6P1</accession>
<dbReference type="Gene3D" id="1.50.10.10">
    <property type="match status" value="1"/>
</dbReference>
<sequence length="426" mass="48735">MNLAPETITSVARTADKFSVNENQKKMFINCFLSTLNTTTRIIDDNTTFIFTGDIPAMWLRDSSAQVRHYIPFARTDHGLQRVIEGLIRRQINYIHIDPYANAFNEEPNNNGFRDDITLQNPWVWERKYEIDSLCYPISLAWQYWKATGISSIFDENFRHAAALILDLWTTEQHHPTQSRYSFIRNNAPESDTLTNGGKGAPVKETGLTWSGFRPSDDACKYGYLIPSNMFAVVVLRYIGNICESVWNDEQLYQKARHLEQTIDAAIHRHGIIKHPDYGSIYAYEVDGFGNYLLMDDANIPSLLSIPYLGYTTYDDQIYQNTRRFVLSKDNPCFYTGKFAKGIGSPHTPNGNVWPIGLAMQGLTSSSADEMDQMIELLINTDGSTGAMHESFHPDNPDIFTRSWFAWADSLFAELIIKRYYEAERG</sequence>
<organism evidence="1 2">
    <name type="scientific">Anaerocolumna xylanovorans DSM 12503</name>
    <dbReference type="NCBI Taxonomy" id="1121345"/>
    <lineage>
        <taxon>Bacteria</taxon>
        <taxon>Bacillati</taxon>
        <taxon>Bacillota</taxon>
        <taxon>Clostridia</taxon>
        <taxon>Lachnospirales</taxon>
        <taxon>Lachnospiraceae</taxon>
        <taxon>Anaerocolumna</taxon>
    </lineage>
</organism>
<dbReference type="PANTHER" id="PTHR31047:SF0">
    <property type="entry name" value="MEIOTICALLY UP-REGULATED GENE 157 PROTEIN"/>
    <property type="match status" value="1"/>
</dbReference>